<evidence type="ECO:0000313" key="3">
    <source>
        <dbReference type="WBParaSite" id="nRc.2.0.1.t43375-RA"/>
    </source>
</evidence>
<sequence>MVNNLNNLNSEDYRSYAAMYITVRHMVDLLALNLEAAKQKEIDLESLNTFSNGLSRKPLKTAFSPDPDRRSDDNPSLYRLIMS</sequence>
<reference evidence="3" key="1">
    <citation type="submission" date="2022-11" db="UniProtKB">
        <authorList>
            <consortium name="WormBaseParasite"/>
        </authorList>
    </citation>
    <scope>IDENTIFICATION</scope>
</reference>
<evidence type="ECO:0000256" key="1">
    <source>
        <dbReference type="SAM" id="MobiDB-lite"/>
    </source>
</evidence>
<organism evidence="2 3">
    <name type="scientific">Romanomermis culicivorax</name>
    <name type="common">Nematode worm</name>
    <dbReference type="NCBI Taxonomy" id="13658"/>
    <lineage>
        <taxon>Eukaryota</taxon>
        <taxon>Metazoa</taxon>
        <taxon>Ecdysozoa</taxon>
        <taxon>Nematoda</taxon>
        <taxon>Enoplea</taxon>
        <taxon>Dorylaimia</taxon>
        <taxon>Mermithida</taxon>
        <taxon>Mermithoidea</taxon>
        <taxon>Mermithidae</taxon>
        <taxon>Romanomermis</taxon>
    </lineage>
</organism>
<accession>A0A915KYW0</accession>
<dbReference type="AlphaFoldDB" id="A0A915KYW0"/>
<dbReference type="Proteomes" id="UP000887565">
    <property type="component" value="Unplaced"/>
</dbReference>
<protein>
    <submittedName>
        <fullName evidence="3">Uncharacterized protein</fullName>
    </submittedName>
</protein>
<dbReference type="WBParaSite" id="nRc.2.0.1.t43375-RA">
    <property type="protein sequence ID" value="nRc.2.0.1.t43375-RA"/>
    <property type="gene ID" value="nRc.2.0.1.g43375"/>
</dbReference>
<keyword evidence="2" id="KW-1185">Reference proteome</keyword>
<name>A0A915KYW0_ROMCU</name>
<proteinExistence type="predicted"/>
<evidence type="ECO:0000313" key="2">
    <source>
        <dbReference type="Proteomes" id="UP000887565"/>
    </source>
</evidence>
<feature type="region of interest" description="Disordered" evidence="1">
    <location>
        <begin position="51"/>
        <end position="75"/>
    </location>
</feature>